<dbReference type="EMBL" id="JASPKY010000949">
    <property type="protein sequence ID" value="KAK9679984.1"/>
    <property type="molecule type" value="Genomic_DNA"/>
</dbReference>
<dbReference type="AlphaFoldDB" id="A0AAW1HTM7"/>
<keyword evidence="2" id="KW-1185">Reference proteome</keyword>
<name>A0AAW1HTM7_POPJA</name>
<evidence type="ECO:0000313" key="1">
    <source>
        <dbReference type="EMBL" id="KAK9679984.1"/>
    </source>
</evidence>
<comment type="caution">
    <text evidence="1">The sequence shown here is derived from an EMBL/GenBank/DDBJ whole genome shotgun (WGS) entry which is preliminary data.</text>
</comment>
<proteinExistence type="predicted"/>
<gene>
    <name evidence="1" type="ORF">QE152_g39521</name>
</gene>
<reference evidence="1 2" key="1">
    <citation type="journal article" date="2024" name="BMC Genomics">
        <title>De novo assembly and annotation of Popillia japonica's genome with initial clues to its potential as an invasive pest.</title>
        <authorList>
            <person name="Cucini C."/>
            <person name="Boschi S."/>
            <person name="Funari R."/>
            <person name="Cardaioli E."/>
            <person name="Iannotti N."/>
            <person name="Marturano G."/>
            <person name="Paoli F."/>
            <person name="Bruttini M."/>
            <person name="Carapelli A."/>
            <person name="Frati F."/>
            <person name="Nardi F."/>
        </authorList>
    </citation>
    <scope>NUCLEOTIDE SEQUENCE [LARGE SCALE GENOMIC DNA]</scope>
    <source>
        <strain evidence="1">DMR45628</strain>
    </source>
</reference>
<organism evidence="1 2">
    <name type="scientific">Popillia japonica</name>
    <name type="common">Japanese beetle</name>
    <dbReference type="NCBI Taxonomy" id="7064"/>
    <lineage>
        <taxon>Eukaryota</taxon>
        <taxon>Metazoa</taxon>
        <taxon>Ecdysozoa</taxon>
        <taxon>Arthropoda</taxon>
        <taxon>Hexapoda</taxon>
        <taxon>Insecta</taxon>
        <taxon>Pterygota</taxon>
        <taxon>Neoptera</taxon>
        <taxon>Endopterygota</taxon>
        <taxon>Coleoptera</taxon>
        <taxon>Polyphaga</taxon>
        <taxon>Scarabaeiformia</taxon>
        <taxon>Scarabaeidae</taxon>
        <taxon>Rutelinae</taxon>
        <taxon>Popillia</taxon>
    </lineage>
</organism>
<sequence>MYFILEHTAPRGTEDSISDAVMSSCSGNIAVSENEESGDFIEVNQSSEALIMPENNLDSAIKNIPSSSQQLSEKRKRKCDDDAILYDVAQSITSTSQKVASLPTTESKSKDAVDVLCKFVGSRLRMLADPD</sequence>
<dbReference type="Proteomes" id="UP001458880">
    <property type="component" value="Unassembled WGS sequence"/>
</dbReference>
<evidence type="ECO:0000313" key="2">
    <source>
        <dbReference type="Proteomes" id="UP001458880"/>
    </source>
</evidence>
<accession>A0AAW1HTM7</accession>
<protein>
    <submittedName>
        <fullName evidence="1">Uncharacterized protein</fullName>
    </submittedName>
</protein>